<reference evidence="2 3" key="1">
    <citation type="submission" date="2024-11" db="EMBL/GenBank/DDBJ databases">
        <title>Adaptive evolution of stress response genes in parasites aligns with host niche diversity.</title>
        <authorList>
            <person name="Hahn C."/>
            <person name="Resl P."/>
        </authorList>
    </citation>
    <scope>NUCLEOTIDE SEQUENCE [LARGE SCALE GENOMIC DNA]</scope>
    <source>
        <strain evidence="2">EGGRZ-B1_66</strain>
        <tissue evidence="2">Body</tissue>
    </source>
</reference>
<dbReference type="PANTHER" id="PTHR46362:SF1">
    <property type="entry name" value="GEM-ASSOCIATED PROTEIN 5"/>
    <property type="match status" value="1"/>
</dbReference>
<protein>
    <submittedName>
        <fullName evidence="2">Gem-associated protein 5</fullName>
    </submittedName>
</protein>
<dbReference type="PANTHER" id="PTHR46362">
    <property type="entry name" value="GEM-ASSOCIATED PROTEIN 5"/>
    <property type="match status" value="1"/>
</dbReference>
<evidence type="ECO:0000313" key="3">
    <source>
        <dbReference type="Proteomes" id="UP001626550"/>
    </source>
</evidence>
<gene>
    <name evidence="2" type="primary">GEMIN5</name>
    <name evidence="2" type="ORF">Ciccas_002263</name>
</gene>
<evidence type="ECO:0000313" key="2">
    <source>
        <dbReference type="EMBL" id="KAL3319066.1"/>
    </source>
</evidence>
<dbReference type="SUPFAM" id="SSF50978">
    <property type="entry name" value="WD40 repeat-like"/>
    <property type="match status" value="1"/>
</dbReference>
<dbReference type="Gene3D" id="2.130.10.10">
    <property type="entry name" value="YVTN repeat-like/Quinoprotein amine dehydrogenase"/>
    <property type="match status" value="1"/>
</dbReference>
<dbReference type="InterPro" id="IPR015943">
    <property type="entry name" value="WD40/YVTN_repeat-like_dom_sf"/>
</dbReference>
<dbReference type="EMBL" id="JBJKFK010000173">
    <property type="protein sequence ID" value="KAL3319066.1"/>
    <property type="molecule type" value="Genomic_DNA"/>
</dbReference>
<evidence type="ECO:0000256" key="1">
    <source>
        <dbReference type="SAM" id="MobiDB-lite"/>
    </source>
</evidence>
<dbReference type="Proteomes" id="UP001626550">
    <property type="component" value="Unassembled WGS sequence"/>
</dbReference>
<dbReference type="AlphaFoldDB" id="A0ABD2QHQ6"/>
<comment type="caution">
    <text evidence="2">The sequence shown here is derived from an EMBL/GenBank/DDBJ whole genome shotgun (WGS) entry which is preliminary data.</text>
</comment>
<dbReference type="InterPro" id="IPR001680">
    <property type="entry name" value="WD40_rpt"/>
</dbReference>
<name>A0ABD2QHQ6_9PLAT</name>
<sequence>MEAGKLTLCHFEPCRNTNEAFNFSPSFKVQGNNSDSGICKFSRWEDGSLRFITIYANLVQCWRLQEHDNSLQKIAAFKVSAENSKKGIDAAFIQSSSAEKPTTLLDRANYIVIFDSLGRTYLWNPDQETHLTCANKEVLSGLLVCNSVPNSRNLLVTVHHNLPLIGVQSFPSDLHTTTVIRHLKYSANGLINSVVSPAEHGSCLALGAGNCLTLWGCSTDEWNVSARFVLNSVKMSSISALAWHPLERFANIIAFATSNGLVGTHNINSSNPHKDVSEACPGTTVYRVAWGPKILFKGFSSSCTLYSVCNGSLYGHGFSSAGFSSLCNKSFNLKSTLVSLMDPAPTKYADHFICDCVFELPLGDSDPVLTEDESLMHLISKSGRLYTYLVDGESNIRLLQSEQSGQSIVNGLACTSRASSNSSLLAGQRRIAIVGREDFVSLITFQLKRDENSATQVVSNATRKIRLNQTSGFAIFDVDFSPFDPELLVSSGLDQLAHVWRVSSTEDESQLVCQFDRHKSSIINAKFSRHVPDLVISSSKGLSTVFAWSPSTCPRLESQFRPPPETSKKTVKNPINIPQPRPVPEIVNTRAKNRSKSLVDLLDLHLKFVPIPKDEPFYLLSPVQSDTVTRILFDSNSLPPVTVQPYLELFLAFLSKIPAQNNLLYSLLSEDLDRRVFIDTLLTRANNYFQSIKSRLSVMNTDQKQAALNGYFVLLLWLGEVKLVIQRMLEVKYLPNILLYAVELTQTPGFGDDLLHAKVEQMLVNNENPMLAATLLVCVGESQQSVQHLVKADLGLEAYLLARIRVADRDLLDSALRNWTKILLRSRPNHGVFEALIPLWRTSKSGLVLQRLFPQSRINLIAERSLPHAAEYLFTGWLALFLGQFVPDVLAKIQLSQQNLIKLIIYSLPLTLRNSPKTTFLAWFHAFKQIPDVPSVIFGCFSSICELFFQESFPGAQGLQQEEVTLCLELLDQFSSWHPMISILNKDHDDFTTRMNKLSDFI</sequence>
<keyword evidence="3" id="KW-1185">Reference proteome</keyword>
<proteinExistence type="predicted"/>
<accession>A0ABD2QHQ6</accession>
<organism evidence="2 3">
    <name type="scientific">Cichlidogyrus casuarinus</name>
    <dbReference type="NCBI Taxonomy" id="1844966"/>
    <lineage>
        <taxon>Eukaryota</taxon>
        <taxon>Metazoa</taxon>
        <taxon>Spiralia</taxon>
        <taxon>Lophotrochozoa</taxon>
        <taxon>Platyhelminthes</taxon>
        <taxon>Monogenea</taxon>
        <taxon>Monopisthocotylea</taxon>
        <taxon>Dactylogyridea</taxon>
        <taxon>Ancyrocephalidae</taxon>
        <taxon>Cichlidogyrus</taxon>
    </lineage>
</organism>
<dbReference type="InterPro" id="IPR052640">
    <property type="entry name" value="Gemin-5"/>
</dbReference>
<dbReference type="SMART" id="SM00320">
    <property type="entry name" value="WD40"/>
    <property type="match status" value="2"/>
</dbReference>
<dbReference type="InterPro" id="IPR036322">
    <property type="entry name" value="WD40_repeat_dom_sf"/>
</dbReference>
<feature type="region of interest" description="Disordered" evidence="1">
    <location>
        <begin position="557"/>
        <end position="583"/>
    </location>
</feature>